<keyword evidence="6" id="KW-0464">Manganese</keyword>
<evidence type="ECO:0000259" key="9">
    <source>
        <dbReference type="Pfam" id="PF03372"/>
    </source>
</evidence>
<feature type="binding site" evidence="6">
    <location>
        <position position="36"/>
    </location>
    <ligand>
        <name>Mg(2+)</name>
        <dbReference type="ChEBI" id="CHEBI:18420"/>
        <label>1</label>
    </ligand>
</feature>
<evidence type="ECO:0000256" key="4">
    <source>
        <dbReference type="ARBA" id="ARBA00022842"/>
    </source>
</evidence>
<evidence type="ECO:0000256" key="3">
    <source>
        <dbReference type="ARBA" id="ARBA00022801"/>
    </source>
</evidence>
<dbReference type="InterPro" id="IPR005135">
    <property type="entry name" value="Endo/exonuclease/phosphatase"/>
</dbReference>
<feature type="active site" description="Proton donor/acceptor" evidence="5">
    <location>
        <position position="150"/>
    </location>
</feature>
<dbReference type="InterPro" id="IPR004808">
    <property type="entry name" value="AP_endonuc_1"/>
</dbReference>
<dbReference type="NCBIfam" id="TIGR00195">
    <property type="entry name" value="exoDNase_III"/>
    <property type="match status" value="1"/>
</dbReference>
<dbReference type="GO" id="GO:0008311">
    <property type="term" value="F:double-stranded DNA 3'-5' DNA exonuclease activity"/>
    <property type="evidence" value="ECO:0007669"/>
    <property type="project" value="UniProtKB-EC"/>
</dbReference>
<feature type="site" description="Transition state stabilizer" evidence="7">
    <location>
        <position position="152"/>
    </location>
</feature>
<gene>
    <name evidence="10" type="ORF">FHR90_001185</name>
</gene>
<proteinExistence type="inferred from homology"/>
<evidence type="ECO:0000256" key="5">
    <source>
        <dbReference type="PIRSR" id="PIRSR604808-1"/>
    </source>
</evidence>
<dbReference type="EC" id="3.1.11.2" evidence="10"/>
<evidence type="ECO:0000256" key="6">
    <source>
        <dbReference type="PIRSR" id="PIRSR604808-2"/>
    </source>
</evidence>
<evidence type="ECO:0000256" key="7">
    <source>
        <dbReference type="PIRSR" id="PIRSR604808-3"/>
    </source>
</evidence>
<feature type="active site" evidence="5">
    <location>
        <position position="109"/>
    </location>
</feature>
<evidence type="ECO:0000256" key="1">
    <source>
        <dbReference type="ARBA" id="ARBA00007092"/>
    </source>
</evidence>
<dbReference type="GO" id="GO:0006281">
    <property type="term" value="P:DNA repair"/>
    <property type="evidence" value="ECO:0007669"/>
    <property type="project" value="InterPro"/>
</dbReference>
<feature type="site" description="Interaction with DNA substrate" evidence="7">
    <location>
        <position position="251"/>
    </location>
</feature>
<dbReference type="GO" id="GO:0003677">
    <property type="term" value="F:DNA binding"/>
    <property type="evidence" value="ECO:0007669"/>
    <property type="project" value="InterPro"/>
</dbReference>
<feature type="site" description="Important for catalytic activity" evidence="7">
    <location>
        <position position="221"/>
    </location>
</feature>
<keyword evidence="3 10" id="KW-0378">Hydrolase</keyword>
<comment type="similarity">
    <text evidence="1">Belongs to the DNA repair enzymes AP/ExoA family.</text>
</comment>
<dbReference type="GO" id="GO:0004519">
    <property type="term" value="F:endonuclease activity"/>
    <property type="evidence" value="ECO:0007669"/>
    <property type="project" value="InterPro"/>
</dbReference>
<feature type="binding site" evidence="6">
    <location>
        <position position="250"/>
    </location>
    <ligand>
        <name>Mg(2+)</name>
        <dbReference type="ChEBI" id="CHEBI:18420"/>
        <label>1</label>
    </ligand>
</feature>
<evidence type="ECO:0000256" key="2">
    <source>
        <dbReference type="ARBA" id="ARBA00022723"/>
    </source>
</evidence>
<comment type="cofactor">
    <cofactor evidence="6">
        <name>Mg(2+)</name>
        <dbReference type="ChEBI" id="CHEBI:18420"/>
    </cofactor>
    <cofactor evidence="6">
        <name>Mn(2+)</name>
        <dbReference type="ChEBI" id="CHEBI:29035"/>
    </cofactor>
    <text evidence="6">Probably binds two magnesium or manganese ions per subunit.</text>
</comment>
<name>A0A839V179_9PROT</name>
<dbReference type="SUPFAM" id="SSF56219">
    <property type="entry name" value="DNase I-like"/>
    <property type="match status" value="1"/>
</dbReference>
<feature type="binding site" evidence="6">
    <location>
        <position position="152"/>
    </location>
    <ligand>
        <name>Mg(2+)</name>
        <dbReference type="ChEBI" id="CHEBI:18420"/>
        <label>1</label>
    </ligand>
</feature>
<evidence type="ECO:0000313" key="10">
    <source>
        <dbReference type="EMBL" id="MBB3173362.1"/>
    </source>
</evidence>
<organism evidence="10 11">
    <name type="scientific">Endobacter medicaginis</name>
    <dbReference type="NCBI Taxonomy" id="1181271"/>
    <lineage>
        <taxon>Bacteria</taxon>
        <taxon>Pseudomonadati</taxon>
        <taxon>Pseudomonadota</taxon>
        <taxon>Alphaproteobacteria</taxon>
        <taxon>Acetobacterales</taxon>
        <taxon>Acetobacteraceae</taxon>
        <taxon>Endobacter</taxon>
    </lineage>
</organism>
<accession>A0A839V179</accession>
<dbReference type="PROSITE" id="PS00726">
    <property type="entry name" value="AP_NUCLEASE_F1_1"/>
    <property type="match status" value="1"/>
</dbReference>
<dbReference type="PROSITE" id="PS51435">
    <property type="entry name" value="AP_NUCLEASE_F1_4"/>
    <property type="match status" value="1"/>
</dbReference>
<evidence type="ECO:0000256" key="8">
    <source>
        <dbReference type="SAM" id="MobiDB-lite"/>
    </source>
</evidence>
<dbReference type="InterPro" id="IPR036691">
    <property type="entry name" value="Endo/exonu/phosph_ase_sf"/>
</dbReference>
<dbReference type="EMBL" id="JACHXV010000004">
    <property type="protein sequence ID" value="MBB3173362.1"/>
    <property type="molecule type" value="Genomic_DNA"/>
</dbReference>
<sequence length="263" mass="28805">MSLSIATWNVNSARQRAGHIAAFLDRVRPDLLLLQEIKCEAKAFPAEAFAQAGYGAEIVGQKAYNGVAVLSRVPVRVTERALPGLDPALAEQARYIEVETRGVRVGNLYLPNGNSGGEAGYEGKLAWMGALADHAQRLLDEDVDLVLAGDYNVCPEDVDFAPRTLPAGDALIRDQTRAAFRRLIWLGLTDALRAVQPGGPAYTFWDYQAGCWPQDRGLRIDHALLSPRLAERLESVRIERDERAAEQPSDHVPVVVTLGDQPQ</sequence>
<keyword evidence="2 6" id="KW-0479">Metal-binding</keyword>
<dbReference type="Proteomes" id="UP000557688">
    <property type="component" value="Unassembled WGS sequence"/>
</dbReference>
<dbReference type="AlphaFoldDB" id="A0A839V179"/>
<evidence type="ECO:0000313" key="11">
    <source>
        <dbReference type="Proteomes" id="UP000557688"/>
    </source>
</evidence>
<comment type="caution">
    <text evidence="10">The sequence shown here is derived from an EMBL/GenBank/DDBJ whole genome shotgun (WGS) entry which is preliminary data.</text>
</comment>
<feature type="region of interest" description="Disordered" evidence="8">
    <location>
        <begin position="240"/>
        <end position="263"/>
    </location>
</feature>
<dbReference type="Pfam" id="PF03372">
    <property type="entry name" value="Exo_endo_phos"/>
    <property type="match status" value="1"/>
</dbReference>
<dbReference type="Gene3D" id="3.60.10.10">
    <property type="entry name" value="Endonuclease/exonuclease/phosphatase"/>
    <property type="match status" value="1"/>
</dbReference>
<protein>
    <submittedName>
        <fullName evidence="10">Exodeoxyribonuclease-3</fullName>
        <ecNumber evidence="10">3.1.11.2</ecNumber>
    </submittedName>
</protein>
<dbReference type="PANTHER" id="PTHR43250">
    <property type="entry name" value="EXODEOXYRIBONUCLEASE III"/>
    <property type="match status" value="1"/>
</dbReference>
<feature type="domain" description="Endonuclease/exonuclease/phosphatase" evidence="9">
    <location>
        <begin position="6"/>
        <end position="251"/>
    </location>
</feature>
<keyword evidence="4 6" id="KW-0460">Magnesium</keyword>
<feature type="binding site" evidence="6">
    <location>
        <position position="9"/>
    </location>
    <ligand>
        <name>Mg(2+)</name>
        <dbReference type="ChEBI" id="CHEBI:18420"/>
        <label>1</label>
    </ligand>
</feature>
<reference evidence="10 11" key="1">
    <citation type="submission" date="2020-08" db="EMBL/GenBank/DDBJ databases">
        <title>Genomic Encyclopedia of Type Strains, Phase III (KMG-III): the genomes of soil and plant-associated and newly described type strains.</title>
        <authorList>
            <person name="Whitman W."/>
        </authorList>
    </citation>
    <scope>NUCLEOTIDE SEQUENCE [LARGE SCALE GENOMIC DNA]</scope>
    <source>
        <strain evidence="10 11">CECT 8088</strain>
    </source>
</reference>
<dbReference type="InterPro" id="IPR020847">
    <property type="entry name" value="AP_endonuclease_F1_BS"/>
</dbReference>
<feature type="active site" description="Proton acceptor" evidence="5">
    <location>
        <position position="251"/>
    </location>
</feature>
<feature type="binding site" evidence="6">
    <location>
        <position position="251"/>
    </location>
    <ligand>
        <name>Mg(2+)</name>
        <dbReference type="ChEBI" id="CHEBI:18420"/>
        <label>1</label>
    </ligand>
</feature>
<dbReference type="GO" id="GO:0046872">
    <property type="term" value="F:metal ion binding"/>
    <property type="evidence" value="ECO:0007669"/>
    <property type="project" value="UniProtKB-KW"/>
</dbReference>
<feature type="binding site" evidence="6">
    <location>
        <position position="150"/>
    </location>
    <ligand>
        <name>Mg(2+)</name>
        <dbReference type="ChEBI" id="CHEBI:18420"/>
        <label>1</label>
    </ligand>
</feature>
<dbReference type="CDD" id="cd09086">
    <property type="entry name" value="ExoIII-like_AP-endo"/>
    <property type="match status" value="1"/>
</dbReference>
<dbReference type="InterPro" id="IPR037493">
    <property type="entry name" value="ExoIII-like"/>
</dbReference>
<dbReference type="NCBIfam" id="TIGR00633">
    <property type="entry name" value="xth"/>
    <property type="match status" value="1"/>
</dbReference>
<feature type="compositionally biased region" description="Basic and acidic residues" evidence="8">
    <location>
        <begin position="240"/>
        <end position="249"/>
    </location>
</feature>
<dbReference type="PANTHER" id="PTHR43250:SF2">
    <property type="entry name" value="EXODEOXYRIBONUCLEASE III"/>
    <property type="match status" value="1"/>
</dbReference>
<keyword evidence="11" id="KW-1185">Reference proteome</keyword>